<evidence type="ECO:0000259" key="6">
    <source>
        <dbReference type="PROSITE" id="PS50940"/>
    </source>
</evidence>
<dbReference type="PROSITE" id="PS50940">
    <property type="entry name" value="CHIT_BIND_II"/>
    <property type="match status" value="1"/>
</dbReference>
<organism evidence="7 8">
    <name type="scientific">Cyclotella cryptica</name>
    <dbReference type="NCBI Taxonomy" id="29204"/>
    <lineage>
        <taxon>Eukaryota</taxon>
        <taxon>Sar</taxon>
        <taxon>Stramenopiles</taxon>
        <taxon>Ochrophyta</taxon>
        <taxon>Bacillariophyta</taxon>
        <taxon>Coscinodiscophyceae</taxon>
        <taxon>Thalassiosirophycidae</taxon>
        <taxon>Stephanodiscales</taxon>
        <taxon>Stephanodiscaceae</taxon>
        <taxon>Cyclotella</taxon>
    </lineage>
</organism>
<dbReference type="Gene3D" id="2.60.40.10">
    <property type="entry name" value="Immunoglobulins"/>
    <property type="match status" value="1"/>
</dbReference>
<keyword evidence="2" id="KW-0964">Secreted</keyword>
<feature type="transmembrane region" description="Helical" evidence="5">
    <location>
        <begin position="291"/>
        <end position="313"/>
    </location>
</feature>
<comment type="caution">
    <text evidence="7">The sequence shown here is derived from an EMBL/GenBank/DDBJ whole genome shotgun (WGS) entry which is preliminary data.</text>
</comment>
<keyword evidence="5" id="KW-1133">Transmembrane helix</keyword>
<feature type="region of interest" description="Disordered" evidence="4">
    <location>
        <begin position="629"/>
        <end position="650"/>
    </location>
</feature>
<dbReference type="Gene3D" id="2.170.140.10">
    <property type="entry name" value="Chitin binding domain"/>
    <property type="match status" value="1"/>
</dbReference>
<feature type="compositionally biased region" description="Low complexity" evidence="4">
    <location>
        <begin position="181"/>
        <end position="190"/>
    </location>
</feature>
<keyword evidence="5" id="KW-0472">Membrane</keyword>
<evidence type="ECO:0000256" key="4">
    <source>
        <dbReference type="SAM" id="MobiDB-lite"/>
    </source>
</evidence>
<dbReference type="Pfam" id="PF17210">
    <property type="entry name" value="SdrD_B"/>
    <property type="match status" value="1"/>
</dbReference>
<dbReference type="SUPFAM" id="SSF57625">
    <property type="entry name" value="Invertebrate chitin-binding proteins"/>
    <property type="match status" value="1"/>
</dbReference>
<feature type="region of interest" description="Disordered" evidence="4">
    <location>
        <begin position="588"/>
        <end position="617"/>
    </location>
</feature>
<keyword evidence="8" id="KW-1185">Reference proteome</keyword>
<feature type="compositionally biased region" description="Polar residues" evidence="4">
    <location>
        <begin position="403"/>
        <end position="425"/>
    </location>
</feature>
<gene>
    <name evidence="7" type="ORF">HJC23_002849</name>
</gene>
<protein>
    <recommendedName>
        <fullName evidence="6">Chitin-binding type-2 domain-containing protein</fullName>
    </recommendedName>
</protein>
<evidence type="ECO:0000256" key="2">
    <source>
        <dbReference type="ARBA" id="ARBA00022525"/>
    </source>
</evidence>
<dbReference type="InterPro" id="IPR002557">
    <property type="entry name" value="Chitin-bd_dom"/>
</dbReference>
<evidence type="ECO:0000256" key="1">
    <source>
        <dbReference type="ARBA" id="ARBA00004613"/>
    </source>
</evidence>
<evidence type="ECO:0000256" key="3">
    <source>
        <dbReference type="ARBA" id="ARBA00022729"/>
    </source>
</evidence>
<dbReference type="SUPFAM" id="SSF117074">
    <property type="entry name" value="Hypothetical protein PA1324"/>
    <property type="match status" value="1"/>
</dbReference>
<feature type="compositionally biased region" description="Polar residues" evidence="4">
    <location>
        <begin position="629"/>
        <end position="644"/>
    </location>
</feature>
<keyword evidence="3" id="KW-0732">Signal</keyword>
<evidence type="ECO:0000313" key="8">
    <source>
        <dbReference type="Proteomes" id="UP001516023"/>
    </source>
</evidence>
<dbReference type="InterPro" id="IPR033764">
    <property type="entry name" value="Sdr_B"/>
</dbReference>
<feature type="region of interest" description="Disordered" evidence="4">
    <location>
        <begin position="403"/>
        <end position="433"/>
    </location>
</feature>
<keyword evidence="5" id="KW-0812">Transmembrane</keyword>
<dbReference type="Pfam" id="PF01607">
    <property type="entry name" value="CBM_14"/>
    <property type="match status" value="1"/>
</dbReference>
<dbReference type="Proteomes" id="UP001516023">
    <property type="component" value="Unassembled WGS sequence"/>
</dbReference>
<dbReference type="SMART" id="SM00494">
    <property type="entry name" value="ChtBD2"/>
    <property type="match status" value="1"/>
</dbReference>
<feature type="region of interest" description="Disordered" evidence="4">
    <location>
        <begin position="64"/>
        <end position="268"/>
    </location>
</feature>
<feature type="region of interest" description="Disordered" evidence="4">
    <location>
        <begin position="1"/>
        <end position="41"/>
    </location>
</feature>
<dbReference type="InterPro" id="IPR036508">
    <property type="entry name" value="Chitin-bd_dom_sf"/>
</dbReference>
<name>A0ABD3P6X8_9STRA</name>
<feature type="domain" description="Chitin-binding type-2" evidence="6">
    <location>
        <begin position="344"/>
        <end position="402"/>
    </location>
</feature>
<dbReference type="InterPro" id="IPR013783">
    <property type="entry name" value="Ig-like_fold"/>
</dbReference>
<reference evidence="7 8" key="1">
    <citation type="journal article" date="2020" name="G3 (Bethesda)">
        <title>Improved Reference Genome for Cyclotella cryptica CCMP332, a Model for Cell Wall Morphogenesis, Salinity Adaptation, and Lipid Production in Diatoms (Bacillariophyta).</title>
        <authorList>
            <person name="Roberts W.R."/>
            <person name="Downey K.M."/>
            <person name="Ruck E.C."/>
            <person name="Traller J.C."/>
            <person name="Alverson A.J."/>
        </authorList>
    </citation>
    <scope>NUCLEOTIDE SEQUENCE [LARGE SCALE GENOMIC DNA]</scope>
    <source>
        <strain evidence="7 8">CCMP332</strain>
    </source>
</reference>
<feature type="compositionally biased region" description="Polar residues" evidence="4">
    <location>
        <begin position="238"/>
        <end position="247"/>
    </location>
</feature>
<evidence type="ECO:0000256" key="5">
    <source>
        <dbReference type="SAM" id="Phobius"/>
    </source>
</evidence>
<feature type="compositionally biased region" description="Polar residues" evidence="4">
    <location>
        <begin position="589"/>
        <end position="617"/>
    </location>
</feature>
<evidence type="ECO:0000313" key="7">
    <source>
        <dbReference type="EMBL" id="KAL3783422.1"/>
    </source>
</evidence>
<sequence length="853" mass="92266">MRRNIPPPPPRPLSKRLYDLDSRNNHGQPPTRKADIDDESELSDNDSILALAKRLDASSVISDPSFIEGTEPHRHGLDPSGFAESSGTLGNGRFYDHPERNPYYGRGADLDSIASNDQEEDEDYSVYTDGSGSQYTEESDRRENMRHVPPPGVPRVGHYDDKSYGPRVGHYVSPVGGGGNSYSRYSGAGYNTKMSNNYNVRARSRSPPSPRGRSRSPPGLSRRNSRSQSPSLVKGRSKSPNGRNRSYSPRGRGSAHSQQGVRYSRENRDSNDIVDRIISERNSGSDTKRTLKLVAVPLIVVIVIAASIGIVFATRGGNEKNSAVSNQEKIQVLLPTASPTYIGEYHCPAGYKGQVPTKGCLGYVECNGMGDIEGGVLPCPSGTLYDIKVNTCSWAESVDCSTKPTTETASTVNSLPTSKPTSSPDTAAETELESVKTIGPTETYNHKLLFQGIVSPGDVTTFQQNIENYIVIFFSPSRDEYLGEDMAALAINDHVLNSLSDVKVGLTIKKFEWSGATRLRGLQENLELIMIYDQNTEYSTTDASITVGTVVRHPYEKQYEPTLIDYLKSTDESFASLTSVVFLEGDDAGSSSSETAAPITSLNSSGEPSMSPSVISSTPAPTIVVVTESPTLSTETSAPTNRATTPELPMKLTPTLSPTGVFVAFPQYATVQGYMWIDSNGDGLFQSSEPPATGTFANLRFCADDKWVATTTSNGSGQYQFLGVAEGEYFVEFFPPSNNYEFTKPMMGSNTTALHSDVTLLSGRTPCVVVDSSFSQLINAGYVLVDSSGELTTTPTASPESDTFKYCAQVTTTSGNQSFDFFGCSTRCAQDSDCSDDLRCVLSKSCSNEDGQA</sequence>
<proteinExistence type="predicted"/>
<comment type="subcellular location">
    <subcellularLocation>
        <location evidence="1">Secreted</location>
    </subcellularLocation>
</comment>
<dbReference type="EMBL" id="JABMIG020000261">
    <property type="protein sequence ID" value="KAL3783422.1"/>
    <property type="molecule type" value="Genomic_DNA"/>
</dbReference>
<dbReference type="GO" id="GO:0005576">
    <property type="term" value="C:extracellular region"/>
    <property type="evidence" value="ECO:0007669"/>
    <property type="project" value="UniProtKB-SubCell"/>
</dbReference>
<feature type="compositionally biased region" description="Pro residues" evidence="4">
    <location>
        <begin position="1"/>
        <end position="12"/>
    </location>
</feature>
<dbReference type="AlphaFoldDB" id="A0ABD3P6X8"/>
<accession>A0ABD3P6X8</accession>